<gene>
    <name evidence="1" type="ORF">L6452_31464</name>
</gene>
<organism evidence="1 2">
    <name type="scientific">Arctium lappa</name>
    <name type="common">Greater burdock</name>
    <name type="synonym">Lappa major</name>
    <dbReference type="NCBI Taxonomy" id="4217"/>
    <lineage>
        <taxon>Eukaryota</taxon>
        <taxon>Viridiplantae</taxon>
        <taxon>Streptophyta</taxon>
        <taxon>Embryophyta</taxon>
        <taxon>Tracheophyta</taxon>
        <taxon>Spermatophyta</taxon>
        <taxon>Magnoliopsida</taxon>
        <taxon>eudicotyledons</taxon>
        <taxon>Gunneridae</taxon>
        <taxon>Pentapetalae</taxon>
        <taxon>asterids</taxon>
        <taxon>campanulids</taxon>
        <taxon>Asterales</taxon>
        <taxon>Asteraceae</taxon>
        <taxon>Carduoideae</taxon>
        <taxon>Cardueae</taxon>
        <taxon>Arctiinae</taxon>
        <taxon>Arctium</taxon>
    </lineage>
</organism>
<reference evidence="1 2" key="2">
    <citation type="journal article" date="2022" name="Mol. Ecol. Resour.">
        <title>The genomes of chicory, endive, great burdock and yacon provide insights into Asteraceae paleo-polyploidization history and plant inulin production.</title>
        <authorList>
            <person name="Fan W."/>
            <person name="Wang S."/>
            <person name="Wang H."/>
            <person name="Wang A."/>
            <person name="Jiang F."/>
            <person name="Liu H."/>
            <person name="Zhao H."/>
            <person name="Xu D."/>
            <person name="Zhang Y."/>
        </authorList>
    </citation>
    <scope>NUCLEOTIDE SEQUENCE [LARGE SCALE GENOMIC DNA]</scope>
    <source>
        <strain evidence="2">cv. Niubang</strain>
    </source>
</reference>
<evidence type="ECO:0000313" key="1">
    <source>
        <dbReference type="EMBL" id="KAI3691663.1"/>
    </source>
</evidence>
<sequence>MLLRASPTIFLPNGTAADAGENFSGSMLSISDYLHLRFYADADENFSGSMQTPARISLLSPTFSDYLHLLSFVRRPKEGVLEELGSRGADTVSVAYIKQSPTAVRKGGCEFSFWTD</sequence>
<keyword evidence="2" id="KW-1185">Reference proteome</keyword>
<evidence type="ECO:0000313" key="2">
    <source>
        <dbReference type="Proteomes" id="UP001055879"/>
    </source>
</evidence>
<name>A0ACB8Z235_ARCLA</name>
<accession>A0ACB8Z235</accession>
<dbReference type="Proteomes" id="UP001055879">
    <property type="component" value="Linkage Group LG11"/>
</dbReference>
<proteinExistence type="predicted"/>
<dbReference type="EMBL" id="CM042057">
    <property type="protein sequence ID" value="KAI3691663.1"/>
    <property type="molecule type" value="Genomic_DNA"/>
</dbReference>
<reference evidence="2" key="1">
    <citation type="journal article" date="2022" name="Mol. Ecol. Resour.">
        <title>The genomes of chicory, endive, great burdock and yacon provide insights into Asteraceae palaeo-polyploidization history and plant inulin production.</title>
        <authorList>
            <person name="Fan W."/>
            <person name="Wang S."/>
            <person name="Wang H."/>
            <person name="Wang A."/>
            <person name="Jiang F."/>
            <person name="Liu H."/>
            <person name="Zhao H."/>
            <person name="Xu D."/>
            <person name="Zhang Y."/>
        </authorList>
    </citation>
    <scope>NUCLEOTIDE SEQUENCE [LARGE SCALE GENOMIC DNA]</scope>
    <source>
        <strain evidence="2">cv. Niubang</strain>
    </source>
</reference>
<protein>
    <submittedName>
        <fullName evidence="1">Uncharacterized protein</fullName>
    </submittedName>
</protein>
<comment type="caution">
    <text evidence="1">The sequence shown here is derived from an EMBL/GenBank/DDBJ whole genome shotgun (WGS) entry which is preliminary data.</text>
</comment>